<keyword evidence="1" id="KW-0472">Membrane</keyword>
<keyword evidence="1" id="KW-0812">Transmembrane</keyword>
<evidence type="ECO:0000313" key="4">
    <source>
        <dbReference type="Proteomes" id="UP001487740"/>
    </source>
</evidence>
<accession>A0AAW0U4P6</accession>
<feature type="signal peptide" evidence="2">
    <location>
        <begin position="1"/>
        <end position="22"/>
    </location>
</feature>
<dbReference type="EMBL" id="JARAKH010000021">
    <property type="protein sequence ID" value="KAK8393362.1"/>
    <property type="molecule type" value="Genomic_DNA"/>
</dbReference>
<feature type="transmembrane region" description="Helical" evidence="1">
    <location>
        <begin position="85"/>
        <end position="105"/>
    </location>
</feature>
<feature type="chain" id="PRO_5043329098" evidence="2">
    <location>
        <begin position="23"/>
        <end position="229"/>
    </location>
</feature>
<evidence type="ECO:0000256" key="2">
    <source>
        <dbReference type="SAM" id="SignalP"/>
    </source>
</evidence>
<name>A0AAW0U4P6_SCYPA</name>
<keyword evidence="2" id="KW-0732">Signal</keyword>
<dbReference type="AlphaFoldDB" id="A0AAW0U4P6"/>
<reference evidence="3 4" key="1">
    <citation type="submission" date="2023-03" db="EMBL/GenBank/DDBJ databases">
        <title>High-quality genome of Scylla paramamosain provides insights in environmental adaptation.</title>
        <authorList>
            <person name="Zhang L."/>
        </authorList>
    </citation>
    <scope>NUCLEOTIDE SEQUENCE [LARGE SCALE GENOMIC DNA]</scope>
    <source>
        <strain evidence="3">LZ_2023a</strain>
        <tissue evidence="3">Muscle</tissue>
    </source>
</reference>
<gene>
    <name evidence="3" type="ORF">O3P69_013395</name>
</gene>
<sequence length="229" mass="24784">MMTWCVITILVLAVTAGGVAQAASMEDTVKDLYEAPPVGEQGRLFLNYDQAAAFNTSVAFTIPLFSFTLPGASDTSAAGLDAQSFGAVAFIALFLLGGLAVAIYTTSQGAIGGGRQYTDEKAHQESLLTRLVTDSLSGLPNVVDTGSCARLAVCGAHAEPQRYGLFALPIRFLMPSIPDVPEAELTDYQRAARYGDEGEKDCQYEFPCLVQPLDLLLYMYEYWFEDDYI</sequence>
<organism evidence="3 4">
    <name type="scientific">Scylla paramamosain</name>
    <name type="common">Mud crab</name>
    <dbReference type="NCBI Taxonomy" id="85552"/>
    <lineage>
        <taxon>Eukaryota</taxon>
        <taxon>Metazoa</taxon>
        <taxon>Ecdysozoa</taxon>
        <taxon>Arthropoda</taxon>
        <taxon>Crustacea</taxon>
        <taxon>Multicrustacea</taxon>
        <taxon>Malacostraca</taxon>
        <taxon>Eumalacostraca</taxon>
        <taxon>Eucarida</taxon>
        <taxon>Decapoda</taxon>
        <taxon>Pleocyemata</taxon>
        <taxon>Brachyura</taxon>
        <taxon>Eubrachyura</taxon>
        <taxon>Portunoidea</taxon>
        <taxon>Portunidae</taxon>
        <taxon>Portuninae</taxon>
        <taxon>Scylla</taxon>
    </lineage>
</organism>
<comment type="caution">
    <text evidence="3">The sequence shown here is derived from an EMBL/GenBank/DDBJ whole genome shotgun (WGS) entry which is preliminary data.</text>
</comment>
<evidence type="ECO:0000256" key="1">
    <source>
        <dbReference type="SAM" id="Phobius"/>
    </source>
</evidence>
<dbReference type="Proteomes" id="UP001487740">
    <property type="component" value="Unassembled WGS sequence"/>
</dbReference>
<proteinExistence type="predicted"/>
<evidence type="ECO:0000313" key="3">
    <source>
        <dbReference type="EMBL" id="KAK8393362.1"/>
    </source>
</evidence>
<protein>
    <submittedName>
        <fullName evidence="3">Uncharacterized protein</fullName>
    </submittedName>
</protein>
<keyword evidence="1" id="KW-1133">Transmembrane helix</keyword>
<keyword evidence="4" id="KW-1185">Reference proteome</keyword>